<reference evidence="1" key="2">
    <citation type="journal article" date="2015" name="Fish Shellfish Immunol.">
        <title>Early steps in the European eel (Anguilla anguilla)-Vibrio vulnificus interaction in the gills: Role of the RtxA13 toxin.</title>
        <authorList>
            <person name="Callol A."/>
            <person name="Pajuelo D."/>
            <person name="Ebbesson L."/>
            <person name="Teles M."/>
            <person name="MacKenzie S."/>
            <person name="Amaro C."/>
        </authorList>
    </citation>
    <scope>NUCLEOTIDE SEQUENCE</scope>
</reference>
<evidence type="ECO:0000313" key="1">
    <source>
        <dbReference type="EMBL" id="JAH35289.1"/>
    </source>
</evidence>
<accession>A0A0E9S1K6</accession>
<protein>
    <submittedName>
        <fullName evidence="1">Uncharacterized protein</fullName>
    </submittedName>
</protein>
<proteinExistence type="predicted"/>
<name>A0A0E9S1K6_ANGAN</name>
<reference evidence="1" key="1">
    <citation type="submission" date="2014-11" db="EMBL/GenBank/DDBJ databases">
        <authorList>
            <person name="Amaro Gonzalez C."/>
        </authorList>
    </citation>
    <scope>NUCLEOTIDE SEQUENCE</scope>
</reference>
<dbReference type="AlphaFoldDB" id="A0A0E9S1K6"/>
<organism evidence="1">
    <name type="scientific">Anguilla anguilla</name>
    <name type="common">European freshwater eel</name>
    <name type="synonym">Muraena anguilla</name>
    <dbReference type="NCBI Taxonomy" id="7936"/>
    <lineage>
        <taxon>Eukaryota</taxon>
        <taxon>Metazoa</taxon>
        <taxon>Chordata</taxon>
        <taxon>Craniata</taxon>
        <taxon>Vertebrata</taxon>
        <taxon>Euteleostomi</taxon>
        <taxon>Actinopterygii</taxon>
        <taxon>Neopterygii</taxon>
        <taxon>Teleostei</taxon>
        <taxon>Anguilliformes</taxon>
        <taxon>Anguillidae</taxon>
        <taxon>Anguilla</taxon>
    </lineage>
</organism>
<sequence length="57" mass="6263">MHTCARPSRRGPQVVLEPIPACIGNTPWTGRQSTQLIPMVEFSYLDSSISLACMSLD</sequence>
<dbReference type="EMBL" id="GBXM01073288">
    <property type="protein sequence ID" value="JAH35289.1"/>
    <property type="molecule type" value="Transcribed_RNA"/>
</dbReference>